<name>A0A1F8DPS3_9BACT</name>
<protein>
    <recommendedName>
        <fullName evidence="4">Serine protease</fullName>
    </recommendedName>
</protein>
<dbReference type="Proteomes" id="UP000178946">
    <property type="component" value="Unassembled WGS sequence"/>
</dbReference>
<gene>
    <name evidence="2" type="ORF">A3A20_00785</name>
</gene>
<reference evidence="2 3" key="1">
    <citation type="journal article" date="2016" name="Nat. Commun.">
        <title>Thousands of microbial genomes shed light on interconnected biogeochemical processes in an aquifer system.</title>
        <authorList>
            <person name="Anantharaman K."/>
            <person name="Brown C.T."/>
            <person name="Hug L.A."/>
            <person name="Sharon I."/>
            <person name="Castelle C.J."/>
            <person name="Probst A.J."/>
            <person name="Thomas B.C."/>
            <person name="Singh A."/>
            <person name="Wilkins M.J."/>
            <person name="Karaoz U."/>
            <person name="Brodie E.L."/>
            <person name="Williams K.H."/>
            <person name="Hubbard S.S."/>
            <person name="Banfield J.F."/>
        </authorList>
    </citation>
    <scope>NUCLEOTIDE SEQUENCE [LARGE SCALE GENOMIC DNA]</scope>
</reference>
<accession>A0A1F8DPS3</accession>
<evidence type="ECO:0000313" key="3">
    <source>
        <dbReference type="Proteomes" id="UP000178946"/>
    </source>
</evidence>
<feature type="signal peptide" evidence="1">
    <location>
        <begin position="1"/>
        <end position="29"/>
    </location>
</feature>
<evidence type="ECO:0008006" key="4">
    <source>
        <dbReference type="Google" id="ProtNLM"/>
    </source>
</evidence>
<organism evidence="2 3">
    <name type="scientific">Candidatus Wolfebacteria bacterium RIFCSPLOWO2_01_FULL_45_19</name>
    <dbReference type="NCBI Taxonomy" id="1802557"/>
    <lineage>
        <taxon>Bacteria</taxon>
        <taxon>Candidatus Wolfeibacteriota</taxon>
    </lineage>
</organism>
<dbReference type="InterPro" id="IPR009003">
    <property type="entry name" value="Peptidase_S1_PA"/>
</dbReference>
<comment type="caution">
    <text evidence="2">The sequence shown here is derived from an EMBL/GenBank/DDBJ whole genome shotgun (WGS) entry which is preliminary data.</text>
</comment>
<proteinExistence type="predicted"/>
<dbReference type="Gene3D" id="2.40.10.120">
    <property type="match status" value="1"/>
</dbReference>
<dbReference type="Pfam" id="PF13365">
    <property type="entry name" value="Trypsin_2"/>
    <property type="match status" value="1"/>
</dbReference>
<evidence type="ECO:0000256" key="1">
    <source>
        <dbReference type="SAM" id="SignalP"/>
    </source>
</evidence>
<dbReference type="STRING" id="1802557.A3A20_00785"/>
<dbReference type="AlphaFoldDB" id="A0A1F8DPS3"/>
<feature type="chain" id="PRO_5009535165" description="Serine protease" evidence="1">
    <location>
        <begin position="30"/>
        <end position="257"/>
    </location>
</feature>
<keyword evidence="1" id="KW-0732">Signal</keyword>
<evidence type="ECO:0000313" key="2">
    <source>
        <dbReference type="EMBL" id="OGM90633.1"/>
    </source>
</evidence>
<dbReference type="EMBL" id="MGIR01000010">
    <property type="protein sequence ID" value="OGM90633.1"/>
    <property type="molecule type" value="Genomic_DNA"/>
</dbReference>
<sequence length="257" mass="28452">MLGFRARAGPFVFLSLMIAAFSFFETARADHENIQNLLARIPKSIIEAENLALEKGVPSAVVGRFRAVTPIVVEITAFSKEYNYGSSGSGVLIADDLVLSALHIFPAFEELISSKRLRVRVFINGEIVLGYIPDKRYYDIKSDLVAIKLLEKIPIVPVPIAQNDPAVGETVYSFGYAILDRPVRLNLEYVGDTYNSGQRYLVTTRSYEHGYSGSLLFNARGEAIGVAAMASERGAFGFTVPWETVLEFLKKIPEFKS</sequence>
<dbReference type="SUPFAM" id="SSF50494">
    <property type="entry name" value="Trypsin-like serine proteases"/>
    <property type="match status" value="1"/>
</dbReference>